<dbReference type="Proteomes" id="UP000322234">
    <property type="component" value="Unassembled WGS sequence"/>
</dbReference>
<dbReference type="AlphaFoldDB" id="A0A6B0REA2"/>
<keyword evidence="3" id="KW-1185">Reference proteome</keyword>
<comment type="caution">
    <text evidence="2">The sequence shown here is derived from an EMBL/GenBank/DDBJ whole genome shotgun (WGS) entry which is preliminary data.</text>
</comment>
<name>A0A6B0REA2_9CETA</name>
<protein>
    <submittedName>
        <fullName evidence="2">Uncharacterized protein</fullName>
    </submittedName>
</protein>
<reference evidence="2" key="1">
    <citation type="submission" date="2019-10" db="EMBL/GenBank/DDBJ databases">
        <title>The sequence and de novo assembly of the wild yak genome.</title>
        <authorList>
            <person name="Liu Y."/>
        </authorList>
    </citation>
    <scope>NUCLEOTIDE SEQUENCE [LARGE SCALE GENOMIC DNA]</scope>
    <source>
        <strain evidence="2">WY2019</strain>
    </source>
</reference>
<evidence type="ECO:0000313" key="2">
    <source>
        <dbReference type="EMBL" id="MXQ87007.1"/>
    </source>
</evidence>
<proteinExistence type="predicted"/>
<feature type="compositionally biased region" description="Basic and acidic residues" evidence="1">
    <location>
        <begin position="110"/>
        <end position="131"/>
    </location>
</feature>
<accession>A0A6B0REA2</accession>
<feature type="region of interest" description="Disordered" evidence="1">
    <location>
        <begin position="93"/>
        <end position="133"/>
    </location>
</feature>
<sequence length="165" mass="17853">MQLPFQNNGRTTESDVLQRAVGKDQRLVLGARAANLREGKSGAHGSWSPVTPASMNDVIRTLNTPKTLQRRCEASTSLSPAVGCPALPPPGVHFSGIEGSARLPGNSQDVPDHGRREVSERSKNTQRHPDVLTHAQRFPTGFSELLTYNGVGPEYGLRATQQFSL</sequence>
<organism evidence="2 3">
    <name type="scientific">Bos mutus</name>
    <name type="common">wild yak</name>
    <dbReference type="NCBI Taxonomy" id="72004"/>
    <lineage>
        <taxon>Eukaryota</taxon>
        <taxon>Metazoa</taxon>
        <taxon>Chordata</taxon>
        <taxon>Craniata</taxon>
        <taxon>Vertebrata</taxon>
        <taxon>Euteleostomi</taxon>
        <taxon>Mammalia</taxon>
        <taxon>Eutheria</taxon>
        <taxon>Laurasiatheria</taxon>
        <taxon>Artiodactyla</taxon>
        <taxon>Ruminantia</taxon>
        <taxon>Pecora</taxon>
        <taxon>Bovidae</taxon>
        <taxon>Bovinae</taxon>
        <taxon>Bos</taxon>
    </lineage>
</organism>
<gene>
    <name evidence="2" type="ORF">E5288_WYG007625</name>
</gene>
<dbReference type="EMBL" id="VBQZ03000036">
    <property type="protein sequence ID" value="MXQ87007.1"/>
    <property type="molecule type" value="Genomic_DNA"/>
</dbReference>
<evidence type="ECO:0000256" key="1">
    <source>
        <dbReference type="SAM" id="MobiDB-lite"/>
    </source>
</evidence>
<evidence type="ECO:0000313" key="3">
    <source>
        <dbReference type="Proteomes" id="UP000322234"/>
    </source>
</evidence>